<keyword evidence="7" id="KW-1185">Reference proteome</keyword>
<evidence type="ECO:0000256" key="3">
    <source>
        <dbReference type="SAM" id="MobiDB-lite"/>
    </source>
</evidence>
<feature type="transmembrane region" description="Helical" evidence="4">
    <location>
        <begin position="39"/>
        <end position="57"/>
    </location>
</feature>
<evidence type="ECO:0000313" key="6">
    <source>
        <dbReference type="EMBL" id="MBV7260124.1"/>
    </source>
</evidence>
<organism evidence="6 7">
    <name type="scientific">Erythrobacter crassostreae</name>
    <dbReference type="NCBI Taxonomy" id="2828328"/>
    <lineage>
        <taxon>Bacteria</taxon>
        <taxon>Pseudomonadati</taxon>
        <taxon>Pseudomonadota</taxon>
        <taxon>Alphaproteobacteria</taxon>
        <taxon>Sphingomonadales</taxon>
        <taxon>Erythrobacteraceae</taxon>
        <taxon>Erythrobacter/Porphyrobacter group</taxon>
        <taxon>Erythrobacter</taxon>
    </lineage>
</organism>
<feature type="transmembrane region" description="Helical" evidence="4">
    <location>
        <begin position="143"/>
        <end position="164"/>
    </location>
</feature>
<dbReference type="GO" id="GO:0007165">
    <property type="term" value="P:signal transduction"/>
    <property type="evidence" value="ECO:0007669"/>
    <property type="project" value="UniProtKB-KW"/>
</dbReference>
<sequence>MIHSVAELRERGIVFITLGGWLVTATLLGLAFIIGDFAIPAAILSAVLNVVPTMCVLRGSNGRNARAVMGLLAAAQPALLLFAMQNTGLQIDMHLYFFVALASLVVLCDVRPILFASVTIIAHHLLLAYTAPAWVFYDGGGLSRVLIHGFATFLIGSVLGWISLEIKQLLERIAASRDQAELHAKLMTEQSSELQQALHRVELERTRREEFEVEKEQQRKADLGSFSREFESSISTVIHSVSATAAVLEQTTKQLDAIAQENGEQAQGFSGTANAASKAADTVARGVAELTDSIAKIAVNVSQQDELTTLATARAHSGGESVGSLTQHSDTIGEATRAIVRIAERTNLLSLNAAIEAATAGASGRGFTIVAQEVKALAMQAAQAATEIDEFLTGVRTGTLQAERSFKAIDEAVAELDQAAKAIRFDVNDQRQSANTIQDYARGAAKEVSEMAERSRTLSQSASTAKQLSSELEESATTLTATIRELESSTERFVAKLRAA</sequence>
<feature type="compositionally biased region" description="Polar residues" evidence="3">
    <location>
        <begin position="457"/>
        <end position="467"/>
    </location>
</feature>
<dbReference type="InterPro" id="IPR004089">
    <property type="entry name" value="MCPsignal_dom"/>
</dbReference>
<feature type="domain" description="Methyl-accepting transducer" evidence="5">
    <location>
        <begin position="219"/>
        <end position="476"/>
    </location>
</feature>
<accession>A0A9X1JN57</accession>
<evidence type="ECO:0000256" key="2">
    <source>
        <dbReference type="PROSITE-ProRule" id="PRU00284"/>
    </source>
</evidence>
<dbReference type="SMART" id="SM00283">
    <property type="entry name" value="MA"/>
    <property type="match status" value="1"/>
</dbReference>
<feature type="transmembrane region" description="Helical" evidence="4">
    <location>
        <begin position="114"/>
        <end position="137"/>
    </location>
</feature>
<evidence type="ECO:0000256" key="1">
    <source>
        <dbReference type="ARBA" id="ARBA00023224"/>
    </source>
</evidence>
<dbReference type="PROSITE" id="PS50111">
    <property type="entry name" value="CHEMOTAXIS_TRANSDUC_2"/>
    <property type="match status" value="1"/>
</dbReference>
<dbReference type="PANTHER" id="PTHR32089">
    <property type="entry name" value="METHYL-ACCEPTING CHEMOTAXIS PROTEIN MCPB"/>
    <property type="match status" value="1"/>
</dbReference>
<proteinExistence type="predicted"/>
<feature type="transmembrane region" description="Helical" evidence="4">
    <location>
        <begin position="64"/>
        <end position="83"/>
    </location>
</feature>
<dbReference type="GO" id="GO:0016020">
    <property type="term" value="C:membrane"/>
    <property type="evidence" value="ECO:0007669"/>
    <property type="project" value="InterPro"/>
</dbReference>
<keyword evidence="4" id="KW-0812">Transmembrane</keyword>
<gene>
    <name evidence="6" type="ORF">KCG46_11145</name>
</gene>
<feature type="region of interest" description="Disordered" evidence="3">
    <location>
        <begin position="454"/>
        <end position="474"/>
    </location>
</feature>
<protein>
    <recommendedName>
        <fullName evidence="5">Methyl-accepting transducer domain-containing protein</fullName>
    </recommendedName>
</protein>
<evidence type="ECO:0000256" key="4">
    <source>
        <dbReference type="SAM" id="Phobius"/>
    </source>
</evidence>
<dbReference type="Pfam" id="PF00015">
    <property type="entry name" value="MCPsignal"/>
    <property type="match status" value="1"/>
</dbReference>
<feature type="transmembrane region" description="Helical" evidence="4">
    <location>
        <begin position="89"/>
        <end position="107"/>
    </location>
</feature>
<dbReference type="EMBL" id="JAGSPC010000002">
    <property type="protein sequence ID" value="MBV7260124.1"/>
    <property type="molecule type" value="Genomic_DNA"/>
</dbReference>
<keyword evidence="4" id="KW-1133">Transmembrane helix</keyword>
<dbReference type="RefSeq" id="WP_218405502.1">
    <property type="nucleotide sequence ID" value="NZ_JAGSPC010000002.1"/>
</dbReference>
<evidence type="ECO:0000313" key="7">
    <source>
        <dbReference type="Proteomes" id="UP001138681"/>
    </source>
</evidence>
<dbReference type="Proteomes" id="UP001138681">
    <property type="component" value="Unassembled WGS sequence"/>
</dbReference>
<feature type="transmembrane region" description="Helical" evidence="4">
    <location>
        <begin position="12"/>
        <end position="33"/>
    </location>
</feature>
<dbReference type="AlphaFoldDB" id="A0A9X1JN57"/>
<name>A0A9X1JN57_9SPHN</name>
<evidence type="ECO:0000259" key="5">
    <source>
        <dbReference type="PROSITE" id="PS50111"/>
    </source>
</evidence>
<dbReference type="PANTHER" id="PTHR32089:SF112">
    <property type="entry name" value="LYSOZYME-LIKE PROTEIN-RELATED"/>
    <property type="match status" value="1"/>
</dbReference>
<keyword evidence="1 2" id="KW-0807">Transducer</keyword>
<keyword evidence="4" id="KW-0472">Membrane</keyword>
<reference evidence="6" key="1">
    <citation type="submission" date="2021-04" db="EMBL/GenBank/DDBJ databases">
        <authorList>
            <person name="Pira H."/>
            <person name="Risdian C."/>
            <person name="Wink J."/>
        </authorList>
    </citation>
    <scope>NUCLEOTIDE SEQUENCE</scope>
    <source>
        <strain evidence="6">WH158</strain>
    </source>
</reference>
<comment type="caution">
    <text evidence="6">The sequence shown here is derived from an EMBL/GenBank/DDBJ whole genome shotgun (WGS) entry which is preliminary data.</text>
</comment>